<evidence type="ECO:0008006" key="6">
    <source>
        <dbReference type="Google" id="ProtNLM"/>
    </source>
</evidence>
<evidence type="ECO:0000256" key="1">
    <source>
        <dbReference type="SAM" id="MobiDB-lite"/>
    </source>
</evidence>
<feature type="compositionally biased region" description="Low complexity" evidence="1">
    <location>
        <begin position="1189"/>
        <end position="1198"/>
    </location>
</feature>
<dbReference type="KEGG" id="mets:DK389_24040"/>
<evidence type="ECO:0000313" key="4">
    <source>
        <dbReference type="EMBL" id="AWN43003.1"/>
    </source>
</evidence>
<dbReference type="InterPro" id="IPR041498">
    <property type="entry name" value="Big_6"/>
</dbReference>
<feature type="domain" description="Bacterial Ig" evidence="2">
    <location>
        <begin position="1092"/>
        <end position="1170"/>
    </location>
</feature>
<feature type="domain" description="Bacterial Ig-like" evidence="3">
    <location>
        <begin position="1014"/>
        <end position="1090"/>
    </location>
</feature>
<feature type="domain" description="Bacterial Ig-like" evidence="3">
    <location>
        <begin position="291"/>
        <end position="368"/>
    </location>
</feature>
<dbReference type="Gene3D" id="2.60.40.10">
    <property type="entry name" value="Immunoglobulins"/>
    <property type="match status" value="11"/>
</dbReference>
<dbReference type="OrthoDB" id="8481600at2"/>
<feature type="domain" description="Bacterial Ig-like" evidence="3">
    <location>
        <begin position="924"/>
        <end position="1000"/>
    </location>
</feature>
<dbReference type="NCBIfam" id="NF033510">
    <property type="entry name" value="Ca_tandemer"/>
    <property type="match status" value="11"/>
</dbReference>
<feature type="domain" description="Bacterial Ig-like" evidence="3">
    <location>
        <begin position="833"/>
        <end position="910"/>
    </location>
</feature>
<dbReference type="Pfam" id="PF17936">
    <property type="entry name" value="Big_6"/>
    <property type="match status" value="1"/>
</dbReference>
<dbReference type="InterPro" id="IPR044016">
    <property type="entry name" value="Big_13"/>
</dbReference>
<dbReference type="EMBL" id="CP029550">
    <property type="protein sequence ID" value="AWN43003.1"/>
    <property type="molecule type" value="Genomic_DNA"/>
</dbReference>
<feature type="domain" description="Bacterial Ig-like" evidence="3">
    <location>
        <begin position="380"/>
        <end position="457"/>
    </location>
</feature>
<feature type="domain" description="Bacterial Ig-like" evidence="3">
    <location>
        <begin position="562"/>
        <end position="639"/>
    </location>
</feature>
<organism evidence="4 5">
    <name type="scientific">Methylobacterium durans</name>
    <dbReference type="NCBI Taxonomy" id="2202825"/>
    <lineage>
        <taxon>Bacteria</taxon>
        <taxon>Pseudomonadati</taxon>
        <taxon>Pseudomonadota</taxon>
        <taxon>Alphaproteobacteria</taxon>
        <taxon>Hyphomicrobiales</taxon>
        <taxon>Methylobacteriaceae</taxon>
        <taxon>Methylobacterium</taxon>
    </lineage>
</organism>
<feature type="domain" description="Bacterial Ig-like" evidence="3">
    <location>
        <begin position="744"/>
        <end position="820"/>
    </location>
</feature>
<dbReference type="InterPro" id="IPR013783">
    <property type="entry name" value="Ig-like_fold"/>
</dbReference>
<feature type="domain" description="Bacterial Ig-like" evidence="3">
    <location>
        <begin position="201"/>
        <end position="277"/>
    </location>
</feature>
<feature type="region of interest" description="Disordered" evidence="1">
    <location>
        <begin position="1189"/>
        <end position="1212"/>
    </location>
</feature>
<sequence length="1212" mass="116332">MDAAPRCRPARRCARSASSPELPPQSSASVRSVGPLMATNQTFDGFVGTTGNPVTIGGYIYALRTNGGATVGTLAVESEAGDAILDLSTQSTGYLSISQASGTAFALNALTLDRDISLLGTTVFVGYRNGVEVASASFINIVGIGDQRIILGSDFANVTEVRVYSRNLANVNIGVGFGIDDVLTTDTTPPAAPTLSAGLAATADNTPTLTGTAEIGSTVTIRSGTTVLGTATAGANGTFSFTPTTALPDGTYSLTATATDASGNPSAASAAISLRIDATAPAAPVFTAGGGLTNDNTPTVTGTAEAGATVTVLNGTAVVGTTVANASGIWSLTSGTLGDGSYSLRATARDSLGNTSAASNPLPITIDTAAPGAPTVTAPALTNSATPVVTGTAEAGATVTLYNGVTAIGSGVAGANGTYAITPTTALPAGNVSLTATATDPAGNVSGRSTAATVTVDLTAPTAPTLSAGTAATADNTPTLTGTAEAGATVTILSNGAVLGTAVAGANGAFSFTPTNPLADGSYDLTATARDAAGNLGPASAAITLQIDATAPGAPAFLSGGGLTNDSTPTLTGTAEAGATVTILRGATVLGTAVAGTNGVFTFTPATPLPEGAYSLTAVARDALGNASPASAPLPLQLDLTAPGAPVITPLPPTNDSTPTITGTADAGAVVTISSGGTILGSTTAGLNGAFSFTPATALPDGTASLTATARDAAGNLSGPSAAVSVTIDTIAPTTPAIDPIAPTNDTTPTITGTAEANATVTILSGTTVLGTVTADAGGTFSFTPTTPLTDGARPLTATARDAAGNLSGTSPAVTLTIDTAAPAAPALASIPLTNDNTPTLTGTAEPGATVTILNGTLVLGTAVADGTGAFSFTPTTPLPDGTTSLTATARDAAGNLSGASIAATVTVDTGAPTAPVIDALGPTNDTTPTITGTAEAGATVTLLNGTAVLGTAVADATGAFSFTPATPLAAGTASLTATARDPAGNLSPASAAVSVTIDTIAPTAPAIDALGPTNDTTPTITGTAEAGATIAILSGTTVLGTVTAAPDGTFSFTPATPLASGTTSLTATATDAAGNLSATSPAVTLTIDTGAPNAPVIVPLAPTNDTTPTITGTAEAGAAITISSDGTILGTVIADGTGTFTFTPSVPLPEATTQLTATARDAAGNLSGTSAPVPLTIDTTAPTAPTIAAIPRATTPRRPSPARRRPAPPSP</sequence>
<dbReference type="AlphaFoldDB" id="A0A2U8WA22"/>
<protein>
    <recommendedName>
        <fullName evidence="6">Hemagglutinin</fullName>
    </recommendedName>
</protein>
<feature type="domain" description="Bacterial Ig-like" evidence="3">
    <location>
        <begin position="472"/>
        <end position="548"/>
    </location>
</feature>
<evidence type="ECO:0000259" key="3">
    <source>
        <dbReference type="Pfam" id="PF19077"/>
    </source>
</evidence>
<evidence type="ECO:0000259" key="2">
    <source>
        <dbReference type="Pfam" id="PF17936"/>
    </source>
</evidence>
<proteinExistence type="predicted"/>
<keyword evidence="5" id="KW-1185">Reference proteome</keyword>
<feature type="domain" description="Bacterial Ig-like" evidence="3">
    <location>
        <begin position="654"/>
        <end position="730"/>
    </location>
</feature>
<gene>
    <name evidence="4" type="ORF">DK389_24040</name>
</gene>
<accession>A0A2U8WA22</accession>
<feature type="region of interest" description="Disordered" evidence="1">
    <location>
        <begin position="1"/>
        <end position="31"/>
    </location>
</feature>
<evidence type="ECO:0000313" key="5">
    <source>
        <dbReference type="Proteomes" id="UP000245926"/>
    </source>
</evidence>
<name>A0A2U8WA22_9HYPH</name>
<reference evidence="5" key="1">
    <citation type="submission" date="2018-05" db="EMBL/GenBank/DDBJ databases">
        <title>Complete Genome Sequence of Methylobacterium sp. 17SD2-17.</title>
        <authorList>
            <person name="Srinivasan S."/>
        </authorList>
    </citation>
    <scope>NUCLEOTIDE SEQUENCE [LARGE SCALE GENOMIC DNA]</scope>
    <source>
        <strain evidence="5">17SD2-17</strain>
    </source>
</reference>
<feature type="compositionally biased region" description="Basic residues" evidence="1">
    <location>
        <begin position="1201"/>
        <end position="1212"/>
    </location>
</feature>
<dbReference type="Pfam" id="PF19077">
    <property type="entry name" value="Big_13"/>
    <property type="match status" value="10"/>
</dbReference>
<dbReference type="Proteomes" id="UP000245926">
    <property type="component" value="Chromosome"/>
</dbReference>